<dbReference type="InterPro" id="IPR038309">
    <property type="entry name" value="Rsd/AlgQ_sf"/>
</dbReference>
<organism evidence="2 3">
    <name type="scientific">Sedimenticola selenatireducens</name>
    <dbReference type="NCBI Taxonomy" id="191960"/>
    <lineage>
        <taxon>Bacteria</taxon>
        <taxon>Pseudomonadati</taxon>
        <taxon>Pseudomonadota</taxon>
        <taxon>Gammaproteobacteria</taxon>
        <taxon>Chromatiales</taxon>
        <taxon>Sedimenticolaceae</taxon>
        <taxon>Sedimenticola</taxon>
    </lineage>
</organism>
<feature type="domain" description="Hemerythrin-like" evidence="1">
    <location>
        <begin position="33"/>
        <end position="161"/>
    </location>
</feature>
<proteinExistence type="predicted"/>
<dbReference type="Gene3D" id="1.20.120.1370">
    <property type="entry name" value="Regulator of RNA polymerase sigma(70) subunit, domain 4"/>
    <property type="match status" value="1"/>
</dbReference>
<comment type="caution">
    <text evidence="2">The sequence shown here is derived from an EMBL/GenBank/DDBJ whole genome shotgun (WGS) entry which is preliminary data.</text>
</comment>
<evidence type="ECO:0000259" key="1">
    <source>
        <dbReference type="Pfam" id="PF01814"/>
    </source>
</evidence>
<dbReference type="OrthoDB" id="8526133at2"/>
<keyword evidence="3" id="KW-1185">Reference proteome</keyword>
<evidence type="ECO:0000313" key="3">
    <source>
        <dbReference type="Proteomes" id="UP000316649"/>
    </source>
</evidence>
<reference evidence="2 3" key="1">
    <citation type="submission" date="2019-07" db="EMBL/GenBank/DDBJ databases">
        <title>The pathways for chlorine oxyanion respiration interact through the shared metabolite chlorate.</title>
        <authorList>
            <person name="Barnum T.P."/>
            <person name="Cheng Y."/>
            <person name="Hill K.A."/>
            <person name="Lucas L.N."/>
            <person name="Carlson H.K."/>
            <person name="Coates J.D."/>
        </authorList>
    </citation>
    <scope>NUCLEOTIDE SEQUENCE [LARGE SCALE GENOMIC DNA]</scope>
    <source>
        <strain evidence="2 3">BK-1</strain>
    </source>
</reference>
<sequence>MFNFFKRKAKSQPQPCAEITAPNTTIAYDSQLVAALKDDHQSLLMHYMKIEKKAKEQRFREVCSELAQFKYLFHQHIMTENVKLYVYLNRTISRDSDQCETVKAMRRDMRHIGKAVNQFIDRYNVWPWSTALEIDFITDLQEIGKALVERIKTEEEHLYPLYNPPVLEENL</sequence>
<name>A0A557RY06_9GAMM</name>
<dbReference type="EMBL" id="VMNH01000027">
    <property type="protein sequence ID" value="TVO70035.1"/>
    <property type="molecule type" value="Genomic_DNA"/>
</dbReference>
<dbReference type="Pfam" id="PF01814">
    <property type="entry name" value="Hemerythrin"/>
    <property type="match status" value="1"/>
</dbReference>
<dbReference type="Proteomes" id="UP000316649">
    <property type="component" value="Unassembled WGS sequence"/>
</dbReference>
<evidence type="ECO:0000313" key="2">
    <source>
        <dbReference type="EMBL" id="TVO70035.1"/>
    </source>
</evidence>
<dbReference type="InterPro" id="IPR012312">
    <property type="entry name" value="Hemerythrin-like"/>
</dbReference>
<accession>A0A557RY06</accession>
<gene>
    <name evidence="2" type="ORF">FHP88_17085</name>
</gene>
<protein>
    <submittedName>
        <fullName evidence="2">Hemerythrin domain-containing protein</fullName>
    </submittedName>
</protein>
<dbReference type="AlphaFoldDB" id="A0A557RY06"/>
<dbReference type="RefSeq" id="WP_144360315.1">
    <property type="nucleotide sequence ID" value="NZ_VMNH01000027.1"/>
</dbReference>